<dbReference type="GO" id="GO:0008276">
    <property type="term" value="F:protein methyltransferase activity"/>
    <property type="evidence" value="ECO:0007669"/>
    <property type="project" value="InterPro"/>
</dbReference>
<dbReference type="CDD" id="cd02440">
    <property type="entry name" value="AdoMet_MTases"/>
    <property type="match status" value="1"/>
</dbReference>
<dbReference type="PANTHER" id="PTHR18895:SF74">
    <property type="entry name" value="MTRF1L RELEASE FACTOR GLUTAMINE METHYLTRANSFERASE"/>
    <property type="match status" value="1"/>
</dbReference>
<dbReference type="InterPro" id="IPR004556">
    <property type="entry name" value="HemK-like"/>
</dbReference>
<dbReference type="NCBIfam" id="TIGR00536">
    <property type="entry name" value="hemK_fam"/>
    <property type="match status" value="1"/>
</dbReference>
<evidence type="ECO:0000256" key="3">
    <source>
        <dbReference type="ARBA" id="ARBA00022691"/>
    </source>
</evidence>
<evidence type="ECO:0000259" key="5">
    <source>
        <dbReference type="Pfam" id="PF17827"/>
    </source>
</evidence>
<evidence type="ECO:0000313" key="6">
    <source>
        <dbReference type="EMBL" id="TSC93987.1"/>
    </source>
</evidence>
<dbReference type="SUPFAM" id="SSF53335">
    <property type="entry name" value="S-adenosyl-L-methionine-dependent methyltransferases"/>
    <property type="match status" value="1"/>
</dbReference>
<dbReference type="PANTHER" id="PTHR18895">
    <property type="entry name" value="HEMK METHYLTRANSFERASE"/>
    <property type="match status" value="1"/>
</dbReference>
<sequence length="332" mass="37845">MLKKKSILSFLKQQIAILKDSDINSAEIDAEIILEFVTGKSREFLLAHPKYELSKDQKKVYGICVDRRKSHIPIAYITGHKEFFGLDFFVTPDVLIPRPETEMLVEEVIKFIKLKVYQVDGIKSPLKNAQINEELAGNFPARAGKFPEQKQLKIIDIGTGSGNIIISIAKALNLNLPSLNFYASDISEKALKIAKKNAKFHQVADKIKFYKSDLFANKNLPRKFDVIVANLPYVPENKSKIKNQKSKLRSSDLLYEPQNAIFASDNGTKIIKKFLDQTQNRINKNGLILTEVDPRNAKKLQKFAKLIFRDSKIELIKDYAGLDRIIKILLRK</sequence>
<dbReference type="Gene3D" id="3.40.50.150">
    <property type="entry name" value="Vaccinia Virus protein VP39"/>
    <property type="match status" value="1"/>
</dbReference>
<keyword evidence="1 6" id="KW-0489">Methyltransferase</keyword>
<proteinExistence type="predicted"/>
<keyword evidence="2 6" id="KW-0808">Transferase</keyword>
<dbReference type="InterPro" id="IPR050320">
    <property type="entry name" value="N5-glutamine_MTase"/>
</dbReference>
<evidence type="ECO:0000313" key="7">
    <source>
        <dbReference type="Proteomes" id="UP000316495"/>
    </source>
</evidence>
<protein>
    <submittedName>
        <fullName evidence="6">[protein release factor]-glutamine N5-methyltransferase</fullName>
    </submittedName>
</protein>
<dbReference type="InterPro" id="IPR029063">
    <property type="entry name" value="SAM-dependent_MTases_sf"/>
</dbReference>
<accession>A0A554LM98</accession>
<dbReference type="GO" id="GO:0032259">
    <property type="term" value="P:methylation"/>
    <property type="evidence" value="ECO:0007669"/>
    <property type="project" value="UniProtKB-KW"/>
</dbReference>
<evidence type="ECO:0000256" key="2">
    <source>
        <dbReference type="ARBA" id="ARBA00022679"/>
    </source>
</evidence>
<dbReference type="AlphaFoldDB" id="A0A554LM98"/>
<dbReference type="InterPro" id="IPR040758">
    <property type="entry name" value="PrmC_N"/>
</dbReference>
<organism evidence="6 7">
    <name type="scientific">Candidatus Berkelbacteria bacterium Athens1014_28</name>
    <dbReference type="NCBI Taxonomy" id="2017145"/>
    <lineage>
        <taxon>Bacteria</taxon>
        <taxon>Candidatus Berkelbacteria</taxon>
    </lineage>
</organism>
<gene>
    <name evidence="6" type="ORF">Athens101428_461</name>
</gene>
<dbReference type="EMBL" id="VMGN01000023">
    <property type="protein sequence ID" value="TSC93987.1"/>
    <property type="molecule type" value="Genomic_DNA"/>
</dbReference>
<dbReference type="Proteomes" id="UP000316495">
    <property type="component" value="Unassembled WGS sequence"/>
</dbReference>
<dbReference type="Gene3D" id="1.10.8.10">
    <property type="entry name" value="DNA helicase RuvA subunit, C-terminal domain"/>
    <property type="match status" value="1"/>
</dbReference>
<evidence type="ECO:0000259" key="4">
    <source>
        <dbReference type="Pfam" id="PF13847"/>
    </source>
</evidence>
<feature type="domain" description="Release factor glutamine methyltransferase N-terminal" evidence="5">
    <location>
        <begin position="11"/>
        <end position="79"/>
    </location>
</feature>
<comment type="caution">
    <text evidence="6">The sequence shown here is derived from an EMBL/GenBank/DDBJ whole genome shotgun (WGS) entry which is preliminary data.</text>
</comment>
<dbReference type="NCBIfam" id="TIGR03534">
    <property type="entry name" value="RF_mod_PrmC"/>
    <property type="match status" value="1"/>
</dbReference>
<dbReference type="InterPro" id="IPR019874">
    <property type="entry name" value="RF_methyltr_PrmC"/>
</dbReference>
<evidence type="ECO:0000256" key="1">
    <source>
        <dbReference type="ARBA" id="ARBA00022603"/>
    </source>
</evidence>
<dbReference type="Pfam" id="PF13847">
    <property type="entry name" value="Methyltransf_31"/>
    <property type="match status" value="1"/>
</dbReference>
<name>A0A554LM98_9BACT</name>
<dbReference type="Pfam" id="PF17827">
    <property type="entry name" value="PrmC_N"/>
    <property type="match status" value="1"/>
</dbReference>
<keyword evidence="3" id="KW-0949">S-adenosyl-L-methionine</keyword>
<feature type="domain" description="Methyltransferase" evidence="4">
    <location>
        <begin position="149"/>
        <end position="250"/>
    </location>
</feature>
<reference evidence="6 7" key="1">
    <citation type="submission" date="2017-07" db="EMBL/GenBank/DDBJ databases">
        <title>Mechanisms for carbon and nitrogen cycling indicate functional differentiation within the Candidate Phyla Radiation.</title>
        <authorList>
            <person name="Danczak R.E."/>
            <person name="Johnston M.D."/>
            <person name="Kenah C."/>
            <person name="Slattery M."/>
            <person name="Wrighton K.C."/>
            <person name="Wilkins M.J."/>
        </authorList>
    </citation>
    <scope>NUCLEOTIDE SEQUENCE [LARGE SCALE GENOMIC DNA]</scope>
    <source>
        <strain evidence="6">Athens1014_28</strain>
    </source>
</reference>
<dbReference type="InterPro" id="IPR025714">
    <property type="entry name" value="Methyltranfer_dom"/>
</dbReference>